<keyword evidence="4" id="KW-0963">Cytoplasm</keyword>
<dbReference type="InterPro" id="IPR016478">
    <property type="entry name" value="GTPase_MTG1"/>
</dbReference>
<dbReference type="InterPro" id="IPR027417">
    <property type="entry name" value="P-loop_NTPase"/>
</dbReference>
<keyword evidence="2 4" id="KW-0547">Nucleotide-binding</keyword>
<dbReference type="InterPro" id="IPR006073">
    <property type="entry name" value="GTP-bd"/>
</dbReference>
<dbReference type="NCBIfam" id="TIGR03596">
    <property type="entry name" value="GTPase_YlqF"/>
    <property type="match status" value="1"/>
</dbReference>
<dbReference type="InterPro" id="IPR019991">
    <property type="entry name" value="GTP-bd_ribosome_bgen"/>
</dbReference>
<comment type="subcellular location">
    <subcellularLocation>
        <location evidence="4">Cytoplasm</location>
    </subcellularLocation>
</comment>
<dbReference type="Gene3D" id="3.40.50.300">
    <property type="entry name" value="P-loop containing nucleotide triphosphate hydrolases"/>
    <property type="match status" value="1"/>
</dbReference>
<dbReference type="PANTHER" id="PTHR45782:SF4">
    <property type="entry name" value="MITOCHONDRIAL RIBOSOME-ASSOCIATED GTPASE 1"/>
    <property type="match status" value="1"/>
</dbReference>
<dbReference type="CDD" id="cd01856">
    <property type="entry name" value="YlqF"/>
    <property type="match status" value="1"/>
</dbReference>
<evidence type="ECO:0000256" key="3">
    <source>
        <dbReference type="ARBA" id="ARBA00023134"/>
    </source>
</evidence>
<dbReference type="STRING" id="335541.Swol_1490"/>
<dbReference type="EMBL" id="CP000448">
    <property type="protein sequence ID" value="ABI68794.1"/>
    <property type="molecule type" value="Genomic_DNA"/>
</dbReference>
<dbReference type="GO" id="GO:0005525">
    <property type="term" value="F:GTP binding"/>
    <property type="evidence" value="ECO:0007669"/>
    <property type="project" value="UniProtKB-KW"/>
</dbReference>
<dbReference type="SUPFAM" id="SSF52540">
    <property type="entry name" value="P-loop containing nucleoside triphosphate hydrolases"/>
    <property type="match status" value="1"/>
</dbReference>
<dbReference type="GO" id="GO:0003924">
    <property type="term" value="F:GTPase activity"/>
    <property type="evidence" value="ECO:0007669"/>
    <property type="project" value="TreeGrafter"/>
</dbReference>
<evidence type="ECO:0000256" key="2">
    <source>
        <dbReference type="ARBA" id="ARBA00022741"/>
    </source>
</evidence>
<sequence length="278" mass="31230">MTINWFPGHMVKARREIEKNIKLVDIALILLDARAPFSCRNSDLEKIARNKKVVMVLNKADLASPEAIRRYMQALEQEGFLVATMDSLSGKGRQAVLRMAKSAFREKAEELQRKGRRPRAIRAMVMGVPNIGKSTFLNCLVGQKIAQTGAKPGVTRGKQWVRLHEDIELLDTPGLMWPRVESEEQGLKLALLDIVGENAYSEYEVGLYLLSILKDKHPQILLEKLGLDVGNQLEEEMLAAIARKRGYLLKGGVPDLDKTCQVLLQEFRRGKLGTISLD</sequence>
<accession>Q0AWW0</accession>
<keyword evidence="3 4" id="KW-0342">GTP-binding</keyword>
<dbReference type="PROSITE" id="PS51721">
    <property type="entry name" value="G_CP"/>
    <property type="match status" value="1"/>
</dbReference>
<evidence type="ECO:0000313" key="8">
    <source>
        <dbReference type="Proteomes" id="UP000001968"/>
    </source>
</evidence>
<evidence type="ECO:0000256" key="4">
    <source>
        <dbReference type="PIRNR" id="PIRNR006230"/>
    </source>
</evidence>
<feature type="binding site" evidence="5">
    <location>
        <begin position="130"/>
        <end position="135"/>
    </location>
    <ligand>
        <name>GTP</name>
        <dbReference type="ChEBI" id="CHEBI:37565"/>
    </ligand>
</feature>
<gene>
    <name evidence="7" type="ordered locus">Swol_1490</name>
</gene>
<dbReference type="Pfam" id="PF01926">
    <property type="entry name" value="MMR_HSR1"/>
    <property type="match status" value="1"/>
</dbReference>
<protein>
    <recommendedName>
        <fullName evidence="1 4">Ribosome biogenesis GTPase A</fullName>
    </recommendedName>
</protein>
<proteinExistence type="inferred from homology"/>
<dbReference type="OrthoDB" id="9779790at2"/>
<organism evidence="7 8">
    <name type="scientific">Syntrophomonas wolfei subsp. wolfei (strain DSM 2245B / Goettingen)</name>
    <dbReference type="NCBI Taxonomy" id="335541"/>
    <lineage>
        <taxon>Bacteria</taxon>
        <taxon>Bacillati</taxon>
        <taxon>Bacillota</taxon>
        <taxon>Clostridia</taxon>
        <taxon>Eubacteriales</taxon>
        <taxon>Syntrophomonadaceae</taxon>
        <taxon>Syntrophomonas</taxon>
    </lineage>
</organism>
<evidence type="ECO:0000256" key="1">
    <source>
        <dbReference type="ARBA" id="ARBA00014898"/>
    </source>
</evidence>
<name>Q0AWW0_SYNWW</name>
<dbReference type="GO" id="GO:0005737">
    <property type="term" value="C:cytoplasm"/>
    <property type="evidence" value="ECO:0007669"/>
    <property type="project" value="UniProtKB-SubCell"/>
</dbReference>
<reference evidence="8" key="1">
    <citation type="journal article" date="2010" name="Environ. Microbiol.">
        <title>The genome of Syntrophomonas wolfei: new insights into syntrophic metabolism and biohydrogen production.</title>
        <authorList>
            <person name="Sieber J.R."/>
            <person name="Sims D.R."/>
            <person name="Han C."/>
            <person name="Kim E."/>
            <person name="Lykidis A."/>
            <person name="Lapidus A.L."/>
            <person name="McDonnald E."/>
            <person name="Rohlin L."/>
            <person name="Culley D.E."/>
            <person name="Gunsalus R."/>
            <person name="McInerney M.J."/>
        </authorList>
    </citation>
    <scope>NUCLEOTIDE SEQUENCE [LARGE SCALE GENOMIC DNA]</scope>
    <source>
        <strain evidence="8">DSM 2245B / Goettingen</strain>
    </source>
</reference>
<dbReference type="KEGG" id="swo:Swol_1490"/>
<dbReference type="AlphaFoldDB" id="Q0AWW0"/>
<dbReference type="GO" id="GO:0006412">
    <property type="term" value="P:translation"/>
    <property type="evidence" value="ECO:0007669"/>
    <property type="project" value="TreeGrafter"/>
</dbReference>
<dbReference type="Gene3D" id="1.10.1580.10">
    <property type="match status" value="1"/>
</dbReference>
<comment type="function">
    <text evidence="4">Required for a late step of 50S ribosomal subunit assembly. Has GTPase activity.</text>
</comment>
<evidence type="ECO:0000313" key="7">
    <source>
        <dbReference type="EMBL" id="ABI68794.1"/>
    </source>
</evidence>
<dbReference type="RefSeq" id="WP_011640893.1">
    <property type="nucleotide sequence ID" value="NC_008346.1"/>
</dbReference>
<dbReference type="PANTHER" id="PTHR45782">
    <property type="entry name" value="MITOCHONDRIAL RIBOSOME-ASSOCIATED GTPASE 1"/>
    <property type="match status" value="1"/>
</dbReference>
<dbReference type="InterPro" id="IPR023179">
    <property type="entry name" value="GTP-bd_ortho_bundle_sf"/>
</dbReference>
<feature type="binding site" evidence="5">
    <location>
        <begin position="58"/>
        <end position="61"/>
    </location>
    <ligand>
        <name>GTP</name>
        <dbReference type="ChEBI" id="CHEBI:37565"/>
    </ligand>
</feature>
<comment type="similarity">
    <text evidence="4">Belongs to the TRAFAC class YlqF/YawG GTPase family. MTG1 subfamily.</text>
</comment>
<dbReference type="HOGENOM" id="CLU_011106_1_0_9"/>
<keyword evidence="8" id="KW-1185">Reference proteome</keyword>
<feature type="domain" description="CP-type G" evidence="6">
    <location>
        <begin position="13"/>
        <end position="178"/>
    </location>
</feature>
<dbReference type="Proteomes" id="UP000001968">
    <property type="component" value="Chromosome"/>
</dbReference>
<evidence type="ECO:0000256" key="5">
    <source>
        <dbReference type="PIRSR" id="PIRSR006230-1"/>
    </source>
</evidence>
<evidence type="ECO:0000259" key="6">
    <source>
        <dbReference type="PROSITE" id="PS51721"/>
    </source>
</evidence>
<dbReference type="eggNOG" id="COG1161">
    <property type="taxonomic scope" value="Bacteria"/>
</dbReference>
<feature type="binding site" evidence="5">
    <location>
        <position position="174"/>
    </location>
    <ligand>
        <name>GTP</name>
        <dbReference type="ChEBI" id="CHEBI:37565"/>
    </ligand>
</feature>
<dbReference type="InterPro" id="IPR030378">
    <property type="entry name" value="G_CP_dom"/>
</dbReference>
<dbReference type="PIRSF" id="PIRSF006230">
    <property type="entry name" value="MG442"/>
    <property type="match status" value="1"/>
</dbReference>